<evidence type="ECO:0000256" key="2">
    <source>
        <dbReference type="SAM" id="Phobius"/>
    </source>
</evidence>
<organism evidence="3 4">
    <name type="scientific">Novosphingobium album</name>
    <name type="common">ex Liu et al. 2023</name>
    <dbReference type="NCBI Taxonomy" id="3031130"/>
    <lineage>
        <taxon>Bacteria</taxon>
        <taxon>Pseudomonadati</taxon>
        <taxon>Pseudomonadota</taxon>
        <taxon>Alphaproteobacteria</taxon>
        <taxon>Sphingomonadales</taxon>
        <taxon>Sphingomonadaceae</taxon>
        <taxon>Novosphingobium</taxon>
    </lineage>
</organism>
<dbReference type="RefSeq" id="WP_275228341.1">
    <property type="nucleotide sequence ID" value="NZ_JARESE010000033.1"/>
</dbReference>
<accession>A0ABT5WT57</accession>
<proteinExistence type="predicted"/>
<keyword evidence="2" id="KW-0812">Transmembrane</keyword>
<reference evidence="3 4" key="1">
    <citation type="submission" date="2023-03" db="EMBL/GenBank/DDBJ databases">
        <title>NovoSphingobium album sp. nov. isolated from polycyclic aromatic hydrocarbons- and heavy-metal polluted soil.</title>
        <authorList>
            <person name="Liu Z."/>
            <person name="Wang K."/>
        </authorList>
    </citation>
    <scope>NUCLEOTIDE SEQUENCE [LARGE SCALE GENOMIC DNA]</scope>
    <source>
        <strain evidence="3 4">H3SJ31-1</strain>
    </source>
</reference>
<keyword evidence="2" id="KW-0472">Membrane</keyword>
<protein>
    <submittedName>
        <fullName evidence="3">Uncharacterized protein</fullName>
    </submittedName>
</protein>
<feature type="transmembrane region" description="Helical" evidence="2">
    <location>
        <begin position="108"/>
        <end position="128"/>
    </location>
</feature>
<evidence type="ECO:0000256" key="1">
    <source>
        <dbReference type="SAM" id="MobiDB-lite"/>
    </source>
</evidence>
<gene>
    <name evidence="3" type="ORF">PYV00_11090</name>
</gene>
<dbReference type="EMBL" id="JARESE010000033">
    <property type="protein sequence ID" value="MDE8652258.1"/>
    <property type="molecule type" value="Genomic_DNA"/>
</dbReference>
<evidence type="ECO:0000313" key="4">
    <source>
        <dbReference type="Proteomes" id="UP001216253"/>
    </source>
</evidence>
<name>A0ABT5WT57_9SPHN</name>
<comment type="caution">
    <text evidence="3">The sequence shown here is derived from an EMBL/GenBank/DDBJ whole genome shotgun (WGS) entry which is preliminary data.</text>
</comment>
<feature type="transmembrane region" description="Helical" evidence="2">
    <location>
        <begin position="56"/>
        <end position="76"/>
    </location>
</feature>
<feature type="transmembrane region" description="Helical" evidence="2">
    <location>
        <begin position="28"/>
        <end position="49"/>
    </location>
</feature>
<feature type="region of interest" description="Disordered" evidence="1">
    <location>
        <begin position="160"/>
        <end position="179"/>
    </location>
</feature>
<dbReference type="Proteomes" id="UP001216253">
    <property type="component" value="Unassembled WGS sequence"/>
</dbReference>
<evidence type="ECO:0000313" key="3">
    <source>
        <dbReference type="EMBL" id="MDE8652258.1"/>
    </source>
</evidence>
<keyword evidence="4" id="KW-1185">Reference proteome</keyword>
<sequence>MVGIVLFVVLMLAVSGYAGWQGGVPERVAAASMCIAMVATASTNIDAALAFAQVQWALLWIDVGLLVALTLIAIFADRFWPLWLAGMQLVAVAAHGARGYDAAIVPLAYWWLIGKTSYPMVALLWLGVRRHRQRRRLAMPEYSWSFQRWRIHDSSRCASQAGRRDARAPGPDRLQAEKA</sequence>
<keyword evidence="2" id="KW-1133">Transmembrane helix</keyword>